<gene>
    <name evidence="1" type="ORF">HaLaN_31276</name>
</gene>
<keyword evidence="2" id="KW-1185">Reference proteome</keyword>
<protein>
    <submittedName>
        <fullName evidence="1">Uncharacterized protein</fullName>
    </submittedName>
</protein>
<feature type="non-terminal residue" evidence="1">
    <location>
        <position position="1"/>
    </location>
</feature>
<name>A0A6A0AHJ5_HAELA</name>
<evidence type="ECO:0000313" key="1">
    <source>
        <dbReference type="EMBL" id="GFH32112.1"/>
    </source>
</evidence>
<comment type="caution">
    <text evidence="1">The sequence shown here is derived from an EMBL/GenBank/DDBJ whole genome shotgun (WGS) entry which is preliminary data.</text>
</comment>
<sequence length="101" mass="10420">MVEDSQCMPAVQQGMGVCKDRENLARGHCWSGLSKLWTAQPTHLSPDTAGSASLAASQGVALGVEGNMLLSVLPQAYCGVQPRTSFRGGGHQPAWAPAAAG</sequence>
<accession>A0A6A0AHJ5</accession>
<reference evidence="1 2" key="1">
    <citation type="submission" date="2020-02" db="EMBL/GenBank/DDBJ databases">
        <title>Draft genome sequence of Haematococcus lacustris strain NIES-144.</title>
        <authorList>
            <person name="Morimoto D."/>
            <person name="Nakagawa S."/>
            <person name="Yoshida T."/>
            <person name="Sawayama S."/>
        </authorList>
    </citation>
    <scope>NUCLEOTIDE SEQUENCE [LARGE SCALE GENOMIC DNA]</scope>
    <source>
        <strain evidence="1 2">NIES-144</strain>
    </source>
</reference>
<dbReference type="Proteomes" id="UP000485058">
    <property type="component" value="Unassembled WGS sequence"/>
</dbReference>
<dbReference type="EMBL" id="BLLF01006269">
    <property type="protein sequence ID" value="GFH32112.1"/>
    <property type="molecule type" value="Genomic_DNA"/>
</dbReference>
<evidence type="ECO:0000313" key="2">
    <source>
        <dbReference type="Proteomes" id="UP000485058"/>
    </source>
</evidence>
<dbReference type="AlphaFoldDB" id="A0A6A0AHJ5"/>
<organism evidence="1 2">
    <name type="scientific">Haematococcus lacustris</name>
    <name type="common">Green alga</name>
    <name type="synonym">Haematococcus pluvialis</name>
    <dbReference type="NCBI Taxonomy" id="44745"/>
    <lineage>
        <taxon>Eukaryota</taxon>
        <taxon>Viridiplantae</taxon>
        <taxon>Chlorophyta</taxon>
        <taxon>core chlorophytes</taxon>
        <taxon>Chlorophyceae</taxon>
        <taxon>CS clade</taxon>
        <taxon>Chlamydomonadales</taxon>
        <taxon>Haematococcaceae</taxon>
        <taxon>Haematococcus</taxon>
    </lineage>
</organism>
<proteinExistence type="predicted"/>